<evidence type="ECO:0000256" key="3">
    <source>
        <dbReference type="ARBA" id="ARBA00022989"/>
    </source>
</evidence>
<dbReference type="GO" id="GO:0033617">
    <property type="term" value="P:mitochondrial respiratory chain complex IV assembly"/>
    <property type="evidence" value="ECO:0007669"/>
    <property type="project" value="TreeGrafter"/>
</dbReference>
<keyword evidence="4 5" id="KW-0472">Membrane</keyword>
<name>A0A1E5R5I7_9ASCO</name>
<keyword evidence="2 5" id="KW-0812">Transmembrane</keyword>
<comment type="caution">
    <text evidence="7">The sequence shown here is derived from an EMBL/GenBank/DDBJ whole genome shotgun (WGS) entry which is preliminary data.</text>
</comment>
<dbReference type="OrthoDB" id="1915122at2759"/>
<proteinExistence type="predicted"/>
<dbReference type="Pfam" id="PF04588">
    <property type="entry name" value="HIG_1_N"/>
    <property type="match status" value="1"/>
</dbReference>
<evidence type="ECO:0000259" key="6">
    <source>
        <dbReference type="PROSITE" id="PS51503"/>
    </source>
</evidence>
<protein>
    <submittedName>
        <fullName evidence="7">Respiratory supercomplex factor 2, mitochondrial</fullName>
    </submittedName>
</protein>
<comment type="subcellular location">
    <subcellularLocation>
        <location evidence="1">Mitochondrion</location>
    </subcellularLocation>
</comment>
<feature type="transmembrane region" description="Helical" evidence="5">
    <location>
        <begin position="116"/>
        <end position="134"/>
    </location>
</feature>
<dbReference type="EMBL" id="LPNL01000008">
    <property type="protein sequence ID" value="OEJ82166.1"/>
    <property type="molecule type" value="Genomic_DNA"/>
</dbReference>
<gene>
    <name evidence="7" type="ORF">AWRI3578_g3487</name>
</gene>
<evidence type="ECO:0000256" key="4">
    <source>
        <dbReference type="ARBA" id="ARBA00023136"/>
    </source>
</evidence>
<evidence type="ECO:0000313" key="7">
    <source>
        <dbReference type="EMBL" id="OEJ82166.1"/>
    </source>
</evidence>
<keyword evidence="3 5" id="KW-1133">Transmembrane helix</keyword>
<feature type="transmembrane region" description="Helical" evidence="5">
    <location>
        <begin position="149"/>
        <end position="170"/>
    </location>
</feature>
<dbReference type="InterPro" id="IPR040153">
    <property type="entry name" value="Rcf2"/>
</dbReference>
<dbReference type="PANTHER" id="PTHR28018:SF3">
    <property type="entry name" value="RESPIRATORY SUPERCOMPLEX FACTOR 2, MITOCHONDRIAL"/>
    <property type="match status" value="1"/>
</dbReference>
<keyword evidence="8" id="KW-1185">Reference proteome</keyword>
<evidence type="ECO:0000256" key="1">
    <source>
        <dbReference type="ARBA" id="ARBA00004173"/>
    </source>
</evidence>
<dbReference type="AlphaFoldDB" id="A0A1E5R5I7"/>
<dbReference type="PROSITE" id="PS51503">
    <property type="entry name" value="HIG1"/>
    <property type="match status" value="1"/>
</dbReference>
<dbReference type="PANTHER" id="PTHR28018">
    <property type="entry name" value="RESPIRATORY SUPERCOMPLEX FACTOR 2, MITOCHONDRIAL"/>
    <property type="match status" value="1"/>
</dbReference>
<dbReference type="InterPro" id="IPR007667">
    <property type="entry name" value="Hypoxia_induced_domain"/>
</dbReference>
<accession>A0A1E5R5I7</accession>
<evidence type="ECO:0000256" key="5">
    <source>
        <dbReference type="SAM" id="Phobius"/>
    </source>
</evidence>
<organism evidence="7 8">
    <name type="scientific">Hanseniaspora opuntiae</name>
    <dbReference type="NCBI Taxonomy" id="211096"/>
    <lineage>
        <taxon>Eukaryota</taxon>
        <taxon>Fungi</taxon>
        <taxon>Dikarya</taxon>
        <taxon>Ascomycota</taxon>
        <taxon>Saccharomycotina</taxon>
        <taxon>Saccharomycetes</taxon>
        <taxon>Saccharomycodales</taxon>
        <taxon>Saccharomycodaceae</taxon>
        <taxon>Hanseniaspora</taxon>
    </lineage>
</organism>
<sequence length="222" mass="25425">MKILTKEEIAQHNHAANMGMVKGAIYGLGVSLAGAAIARKRFPHLLKKANWQIKTALFVSPIGFGSSVVGELESTAFGREKRYGSELTKEKEEEIKRWNSLTLEQKCFHTLNENRFSLLFASWAGVLFGSWRVINRDKILTQSQKIVQARMYAQFATVVLVFGVLGISYYDRIVNPQDFEEENQETRLDRLLANIERQNAETKLMQMDNQKRLDAKVFKHDE</sequence>
<dbReference type="GO" id="GO:0005739">
    <property type="term" value="C:mitochondrion"/>
    <property type="evidence" value="ECO:0007669"/>
    <property type="project" value="UniProtKB-SubCell"/>
</dbReference>
<evidence type="ECO:0000256" key="2">
    <source>
        <dbReference type="ARBA" id="ARBA00022692"/>
    </source>
</evidence>
<feature type="domain" description="HIG1" evidence="6">
    <location>
        <begin position="88"/>
        <end position="179"/>
    </location>
</feature>
<evidence type="ECO:0000313" key="8">
    <source>
        <dbReference type="Proteomes" id="UP000095605"/>
    </source>
</evidence>
<dbReference type="Proteomes" id="UP000095605">
    <property type="component" value="Unassembled WGS sequence"/>
</dbReference>
<feature type="transmembrane region" description="Helical" evidence="5">
    <location>
        <begin position="20"/>
        <end position="38"/>
    </location>
</feature>
<reference evidence="8" key="1">
    <citation type="journal article" date="2016" name="Genome Announc.">
        <title>Genome sequences of three species of Hanseniaspora isolated from spontaneous wine fermentations.</title>
        <authorList>
            <person name="Sternes P.R."/>
            <person name="Lee D."/>
            <person name="Kutyna D.R."/>
            <person name="Borneman A.R."/>
        </authorList>
    </citation>
    <scope>NUCLEOTIDE SEQUENCE [LARGE SCALE GENOMIC DNA]</scope>
    <source>
        <strain evidence="8">AWRI3578</strain>
    </source>
</reference>